<dbReference type="GO" id="GO:0003735">
    <property type="term" value="F:structural constituent of ribosome"/>
    <property type="evidence" value="ECO:0007669"/>
    <property type="project" value="InterPro"/>
</dbReference>
<evidence type="ECO:0000256" key="2">
    <source>
        <dbReference type="ARBA" id="ARBA00022980"/>
    </source>
</evidence>
<dbReference type="AlphaFoldDB" id="A6K220"/>
<protein>
    <recommendedName>
        <fullName evidence="4">Small ribosomal subunit protein eS6</fullName>
    </recommendedName>
    <alternativeName>
        <fullName evidence="5">40S ribosomal protein S6</fullName>
    </alternativeName>
</protein>
<dbReference type="InterPro" id="IPR001377">
    <property type="entry name" value="Ribosomal_eS6"/>
</dbReference>
<dbReference type="Pfam" id="PF01092">
    <property type="entry name" value="Ribosomal_S6e"/>
    <property type="match status" value="1"/>
</dbReference>
<evidence type="ECO:0000256" key="1">
    <source>
        <dbReference type="ARBA" id="ARBA00009312"/>
    </source>
</evidence>
<evidence type="ECO:0000313" key="7">
    <source>
        <dbReference type="Proteomes" id="UP000234681"/>
    </source>
</evidence>
<accession>A6K220</accession>
<dbReference type="PANTHER" id="PTHR11502">
    <property type="entry name" value="40S RIBOSOMAL PROTEIN S6"/>
    <property type="match status" value="1"/>
</dbReference>
<dbReference type="SMART" id="SM01405">
    <property type="entry name" value="Ribosomal_S6e"/>
    <property type="match status" value="1"/>
</dbReference>
<dbReference type="GO" id="GO:1990904">
    <property type="term" value="C:ribonucleoprotein complex"/>
    <property type="evidence" value="ECO:0007669"/>
    <property type="project" value="UniProtKB-KW"/>
</dbReference>
<keyword evidence="2" id="KW-0689">Ribosomal protein</keyword>
<evidence type="ECO:0000313" key="6">
    <source>
        <dbReference type="EMBL" id="EDL84302.1"/>
    </source>
</evidence>
<evidence type="ECO:0000256" key="5">
    <source>
        <dbReference type="ARBA" id="ARBA00035403"/>
    </source>
</evidence>
<keyword evidence="3" id="KW-0687">Ribonucleoprotein</keyword>
<reference evidence="7" key="1">
    <citation type="submission" date="2005-09" db="EMBL/GenBank/DDBJ databases">
        <authorList>
            <person name="Mural R.J."/>
            <person name="Li P.W."/>
            <person name="Adams M.D."/>
            <person name="Amanatides P.G."/>
            <person name="Baden-Tillson H."/>
            <person name="Barnstead M."/>
            <person name="Chin S.H."/>
            <person name="Dew I."/>
            <person name="Evans C.A."/>
            <person name="Ferriera S."/>
            <person name="Flanigan M."/>
            <person name="Fosler C."/>
            <person name="Glodek A."/>
            <person name="Gu Z."/>
            <person name="Holt R.A."/>
            <person name="Jennings D."/>
            <person name="Kraft C.L."/>
            <person name="Lu F."/>
            <person name="Nguyen T."/>
            <person name="Nusskern D.R."/>
            <person name="Pfannkoch C.M."/>
            <person name="Sitter C."/>
            <person name="Sutton G.G."/>
            <person name="Venter J.C."/>
            <person name="Wang Z."/>
            <person name="Woodage T."/>
            <person name="Zheng X.H."/>
            <person name="Zhong F."/>
        </authorList>
    </citation>
    <scope>NUCLEOTIDE SEQUENCE [LARGE SCALE GENOMIC DNA]</scope>
    <source>
        <strain>BN</strain>
        <strain evidence="7">Sprague-Dawley</strain>
    </source>
</reference>
<name>A6K220_RAT</name>
<sequence length="65" mass="7368">MATEVAVDALGEEWKDYVVLVSGGNEKQGFPMKQGILTHGRVHLLLSKGQFWYKPKRNGERNYCS</sequence>
<dbReference type="GO" id="GO:0006412">
    <property type="term" value="P:translation"/>
    <property type="evidence" value="ECO:0007669"/>
    <property type="project" value="InterPro"/>
</dbReference>
<gene>
    <name evidence="6" type="ORF">rCG_41040</name>
</gene>
<evidence type="ECO:0000256" key="3">
    <source>
        <dbReference type="ARBA" id="ARBA00023274"/>
    </source>
</evidence>
<dbReference type="Proteomes" id="UP000234681">
    <property type="component" value="Chromosome 4"/>
</dbReference>
<dbReference type="GO" id="GO:0005840">
    <property type="term" value="C:ribosome"/>
    <property type="evidence" value="ECO:0007669"/>
    <property type="project" value="UniProtKB-KW"/>
</dbReference>
<proteinExistence type="inferred from homology"/>
<evidence type="ECO:0000256" key="4">
    <source>
        <dbReference type="ARBA" id="ARBA00035278"/>
    </source>
</evidence>
<comment type="similarity">
    <text evidence="1">Belongs to the eukaryotic ribosomal protein eS6 family.</text>
</comment>
<dbReference type="EMBL" id="CH474013">
    <property type="protein sequence ID" value="EDL84302.1"/>
    <property type="molecule type" value="Genomic_DNA"/>
</dbReference>
<organism evidence="6 7">
    <name type="scientific">Rattus norvegicus</name>
    <name type="common">Rat</name>
    <dbReference type="NCBI Taxonomy" id="10116"/>
    <lineage>
        <taxon>Eukaryota</taxon>
        <taxon>Metazoa</taxon>
        <taxon>Chordata</taxon>
        <taxon>Craniata</taxon>
        <taxon>Vertebrata</taxon>
        <taxon>Euteleostomi</taxon>
        <taxon>Mammalia</taxon>
        <taxon>Eutheria</taxon>
        <taxon>Euarchontoglires</taxon>
        <taxon>Glires</taxon>
        <taxon>Rodentia</taxon>
        <taxon>Myomorpha</taxon>
        <taxon>Muroidea</taxon>
        <taxon>Muridae</taxon>
        <taxon>Murinae</taxon>
        <taxon>Rattus</taxon>
    </lineage>
</organism>